<dbReference type="EMBL" id="CP017675">
    <property type="protein sequence ID" value="APB33570.1"/>
    <property type="molecule type" value="Genomic_DNA"/>
</dbReference>
<dbReference type="PANTHER" id="PTHR36173:SF2">
    <property type="entry name" value="RIBONUCLEASE VAPC16"/>
    <property type="match status" value="1"/>
</dbReference>
<gene>
    <name evidence="2" type="ORF">GlitD10_1250</name>
</gene>
<dbReference type="OrthoDB" id="9798990at2"/>
<dbReference type="InterPro" id="IPR052919">
    <property type="entry name" value="TA_system_RNase"/>
</dbReference>
<accession>A0A1J0ACC2</accession>
<dbReference type="InterPro" id="IPR002716">
    <property type="entry name" value="PIN_dom"/>
</dbReference>
<dbReference type="AlphaFoldDB" id="A0A1J0ACC2"/>
<dbReference type="STRING" id="1188229.GlitD10_1250"/>
<evidence type="ECO:0000259" key="1">
    <source>
        <dbReference type="Pfam" id="PF01850"/>
    </source>
</evidence>
<evidence type="ECO:0000313" key="2">
    <source>
        <dbReference type="EMBL" id="APB33570.1"/>
    </source>
</evidence>
<sequence length="125" mass="14519">MLLDTHTLLWFLNDDPKLPSAVREMIESGDEIVVSIISLWEIAIKFSIKKLELQFDFQELPNLLDELEVRVLTLSFEDINSYIRLPLHHRDPFDRILIAQAINHSFAIVSADAVFDAYPIQRVWA</sequence>
<dbReference type="Pfam" id="PF01850">
    <property type="entry name" value="PIN"/>
    <property type="match status" value="1"/>
</dbReference>
<evidence type="ECO:0000313" key="3">
    <source>
        <dbReference type="Proteomes" id="UP000180235"/>
    </source>
</evidence>
<dbReference type="InterPro" id="IPR041705">
    <property type="entry name" value="PIN_Sll0205"/>
</dbReference>
<dbReference type="CDD" id="cd09872">
    <property type="entry name" value="PIN_Sll0205-like"/>
    <property type="match status" value="1"/>
</dbReference>
<protein>
    <recommendedName>
        <fullName evidence="1">PIN domain-containing protein</fullName>
    </recommendedName>
</protein>
<name>A0A1J0ACC2_9CYAN</name>
<dbReference type="InterPro" id="IPR029060">
    <property type="entry name" value="PIN-like_dom_sf"/>
</dbReference>
<organism evidence="2 3">
    <name type="scientific">Gloeomargarita lithophora Alchichica-D10</name>
    <dbReference type="NCBI Taxonomy" id="1188229"/>
    <lineage>
        <taxon>Bacteria</taxon>
        <taxon>Bacillati</taxon>
        <taxon>Cyanobacteriota</taxon>
        <taxon>Cyanophyceae</taxon>
        <taxon>Gloeomargaritales</taxon>
        <taxon>Gloeomargaritaceae</taxon>
        <taxon>Gloeomargarita</taxon>
    </lineage>
</organism>
<feature type="domain" description="PIN" evidence="1">
    <location>
        <begin position="1"/>
        <end position="118"/>
    </location>
</feature>
<dbReference type="PANTHER" id="PTHR36173">
    <property type="entry name" value="RIBONUCLEASE VAPC16-RELATED"/>
    <property type="match status" value="1"/>
</dbReference>
<dbReference type="KEGG" id="glt:GlitD10_1250"/>
<dbReference type="SUPFAM" id="SSF88723">
    <property type="entry name" value="PIN domain-like"/>
    <property type="match status" value="1"/>
</dbReference>
<reference evidence="2 3" key="1">
    <citation type="submission" date="2016-10" db="EMBL/GenBank/DDBJ databases">
        <title>Description of Gloeomargarita lithophora gen. nov., sp. nov., a thylakoid-bearing basal-branching cyanobacterium with intracellular carbonates, and proposal for Gloeomargaritales ord. nov.</title>
        <authorList>
            <person name="Moreira D."/>
            <person name="Tavera R."/>
            <person name="Benzerara K."/>
            <person name="Skouri-Panet F."/>
            <person name="Couradeau E."/>
            <person name="Gerard E."/>
            <person name="Loussert C."/>
            <person name="Novelo E."/>
            <person name="Zivanovic Y."/>
            <person name="Lopez-Garcia P."/>
        </authorList>
    </citation>
    <scope>NUCLEOTIDE SEQUENCE [LARGE SCALE GENOMIC DNA]</scope>
    <source>
        <strain evidence="2 3">D10</strain>
    </source>
</reference>
<dbReference type="Gene3D" id="3.40.50.1010">
    <property type="entry name" value="5'-nuclease"/>
    <property type="match status" value="1"/>
</dbReference>
<dbReference type="RefSeq" id="WP_071454140.1">
    <property type="nucleotide sequence ID" value="NZ_CP017675.1"/>
</dbReference>
<dbReference type="Proteomes" id="UP000180235">
    <property type="component" value="Chromosome"/>
</dbReference>
<proteinExistence type="predicted"/>
<keyword evidence="3" id="KW-1185">Reference proteome</keyword>